<accession>A0A498HGF9</accession>
<keyword evidence="3" id="KW-1185">Reference proteome</keyword>
<organism evidence="2 3">
    <name type="scientific">Malus domestica</name>
    <name type="common">Apple</name>
    <name type="synonym">Pyrus malus</name>
    <dbReference type="NCBI Taxonomy" id="3750"/>
    <lineage>
        <taxon>Eukaryota</taxon>
        <taxon>Viridiplantae</taxon>
        <taxon>Streptophyta</taxon>
        <taxon>Embryophyta</taxon>
        <taxon>Tracheophyta</taxon>
        <taxon>Spermatophyta</taxon>
        <taxon>Magnoliopsida</taxon>
        <taxon>eudicotyledons</taxon>
        <taxon>Gunneridae</taxon>
        <taxon>Pentapetalae</taxon>
        <taxon>rosids</taxon>
        <taxon>fabids</taxon>
        <taxon>Rosales</taxon>
        <taxon>Rosaceae</taxon>
        <taxon>Amygdaloideae</taxon>
        <taxon>Maleae</taxon>
        <taxon>Malus</taxon>
    </lineage>
</organism>
<feature type="compositionally biased region" description="Low complexity" evidence="1">
    <location>
        <begin position="26"/>
        <end position="43"/>
    </location>
</feature>
<dbReference type="EMBL" id="RDQH01000343">
    <property type="protein sequence ID" value="RXH68417.1"/>
    <property type="molecule type" value="Genomic_DNA"/>
</dbReference>
<feature type="compositionally biased region" description="Acidic residues" evidence="1">
    <location>
        <begin position="84"/>
        <end position="95"/>
    </location>
</feature>
<feature type="compositionally biased region" description="Basic and acidic residues" evidence="1">
    <location>
        <begin position="8"/>
        <end position="17"/>
    </location>
</feature>
<feature type="compositionally biased region" description="Acidic residues" evidence="1">
    <location>
        <begin position="53"/>
        <end position="65"/>
    </location>
</feature>
<feature type="region of interest" description="Disordered" evidence="1">
    <location>
        <begin position="1"/>
        <end position="109"/>
    </location>
</feature>
<feature type="compositionally biased region" description="Basic and acidic residues" evidence="1">
    <location>
        <begin position="66"/>
        <end position="77"/>
    </location>
</feature>
<gene>
    <name evidence="2" type="ORF">DVH24_030750</name>
</gene>
<evidence type="ECO:0000256" key="1">
    <source>
        <dbReference type="SAM" id="MobiDB-lite"/>
    </source>
</evidence>
<evidence type="ECO:0000313" key="2">
    <source>
        <dbReference type="EMBL" id="RXH68417.1"/>
    </source>
</evidence>
<dbReference type="Proteomes" id="UP000290289">
    <property type="component" value="Chromosome 17"/>
</dbReference>
<evidence type="ECO:0000313" key="3">
    <source>
        <dbReference type="Proteomes" id="UP000290289"/>
    </source>
</evidence>
<name>A0A498HGF9_MALDO</name>
<dbReference type="AlphaFoldDB" id="A0A498HGF9"/>
<dbReference type="STRING" id="3750.A0A498HGF9"/>
<reference evidence="2 3" key="1">
    <citation type="submission" date="2018-10" db="EMBL/GenBank/DDBJ databases">
        <title>A high-quality apple genome assembly.</title>
        <authorList>
            <person name="Hu J."/>
        </authorList>
    </citation>
    <scope>NUCLEOTIDE SEQUENCE [LARGE SCALE GENOMIC DNA]</scope>
    <source>
        <strain evidence="3">cv. HFTH1</strain>
        <tissue evidence="2">Young leaf</tissue>
    </source>
</reference>
<protein>
    <submittedName>
        <fullName evidence="2">Uncharacterized protein</fullName>
    </submittedName>
</protein>
<sequence>MSSAAKVETSDCEKSQEEVAVSNHEAAPASPSAALHPSVPPSSHGGNSHDNYEDTDLDNIDYDDIDGSKDPGSDDNNHGNAGSSDEEVDPLDDFIEGIHAEVTSARPPS</sequence>
<proteinExistence type="predicted"/>
<comment type="caution">
    <text evidence="2">The sequence shown here is derived from an EMBL/GenBank/DDBJ whole genome shotgun (WGS) entry which is preliminary data.</text>
</comment>